<feature type="coiled-coil region" evidence="1">
    <location>
        <begin position="93"/>
        <end position="120"/>
    </location>
</feature>
<protein>
    <recommendedName>
        <fullName evidence="4">WXG100 family type VII secretion target</fullName>
    </recommendedName>
</protein>
<evidence type="ECO:0000256" key="1">
    <source>
        <dbReference type="SAM" id="Coils"/>
    </source>
</evidence>
<evidence type="ECO:0000313" key="3">
    <source>
        <dbReference type="Proteomes" id="UP000295087"/>
    </source>
</evidence>
<dbReference type="Proteomes" id="UP000295087">
    <property type="component" value="Unassembled WGS sequence"/>
</dbReference>
<dbReference type="EMBL" id="SNXK01000001">
    <property type="protein sequence ID" value="TDP42898.1"/>
    <property type="molecule type" value="Genomic_DNA"/>
</dbReference>
<keyword evidence="1" id="KW-0175">Coiled coil</keyword>
<comment type="caution">
    <text evidence="2">The sequence shown here is derived from an EMBL/GenBank/DDBJ whole genome shotgun (WGS) entry which is preliminary data.</text>
</comment>
<gene>
    <name evidence="2" type="ORF">DFR75_1012016</name>
</gene>
<evidence type="ECO:0008006" key="4">
    <source>
        <dbReference type="Google" id="ProtNLM"/>
    </source>
</evidence>
<organism evidence="2 3">
    <name type="scientific">Nocardia ignorata</name>
    <dbReference type="NCBI Taxonomy" id="145285"/>
    <lineage>
        <taxon>Bacteria</taxon>
        <taxon>Bacillati</taxon>
        <taxon>Actinomycetota</taxon>
        <taxon>Actinomycetes</taxon>
        <taxon>Mycobacteriales</taxon>
        <taxon>Nocardiaceae</taxon>
        <taxon>Nocardia</taxon>
    </lineage>
</organism>
<proteinExistence type="predicted"/>
<sequence length="420" mass="43294">MSANPYPNLGFNPVVGSTAEVANLRQRIDAARQGVTETRTLLNRLLDSGDVWKGEAGDAFRANFDATLSTDLGLAQTSLESAVGLVVEWHTNLVDFQNTAQGLEQEAAAARAELATANTTLTQARAHPDLGLANTRFSDADELRAAQSRLDAAVARVNAAVTAVSDCQTKLDAIIRRATDLEGVHNALAARIAAALVDAAKNAPSKPDESLWDKIVDAVNALGDWIEENRELLHNILSTTAAITGLLAVITPPPVSAIALGISLVAGVGALGLTLTDDELRDDLLHGTLSEKFSAGMQLSGDALGLIPGVGALGKVGKVAMLGDAAGDVGRFEGMARAWSEAAHNPGLVNKFMTDHNVGGVTDIMANTGVTNGVNRLLQATGVEGAHSVADPAVALTVLKRTEGAVGSVAGVALGSIFGD</sequence>
<name>A0A4R6PVK4_NOCIG</name>
<keyword evidence="3" id="KW-1185">Reference proteome</keyword>
<accession>A0A4R6PVK4</accession>
<reference evidence="2 3" key="1">
    <citation type="submission" date="2019-03" db="EMBL/GenBank/DDBJ databases">
        <title>Genomic Encyclopedia of Type Strains, Phase IV (KMG-IV): sequencing the most valuable type-strain genomes for metagenomic binning, comparative biology and taxonomic classification.</title>
        <authorList>
            <person name="Goeker M."/>
        </authorList>
    </citation>
    <scope>NUCLEOTIDE SEQUENCE [LARGE SCALE GENOMIC DNA]</scope>
    <source>
        <strain evidence="2 3">DSM 44496</strain>
    </source>
</reference>
<dbReference type="RefSeq" id="WP_067484678.1">
    <property type="nucleotide sequence ID" value="NZ_JBHXPO010000004.1"/>
</dbReference>
<dbReference type="AlphaFoldDB" id="A0A4R6PVK4"/>
<evidence type="ECO:0000313" key="2">
    <source>
        <dbReference type="EMBL" id="TDP42898.1"/>
    </source>
</evidence>